<feature type="region of interest" description="Disordered" evidence="1">
    <location>
        <begin position="710"/>
        <end position="769"/>
    </location>
</feature>
<dbReference type="Pfam" id="PF01757">
    <property type="entry name" value="Acyl_transf_3"/>
    <property type="match status" value="1"/>
</dbReference>
<feature type="domain" description="Acyltransferase 3" evidence="3">
    <location>
        <begin position="24"/>
        <end position="356"/>
    </location>
</feature>
<feature type="transmembrane region" description="Helical" evidence="2">
    <location>
        <begin position="338"/>
        <end position="359"/>
    </location>
</feature>
<feature type="transmembrane region" description="Helical" evidence="2">
    <location>
        <begin position="244"/>
        <end position="260"/>
    </location>
</feature>
<dbReference type="Pfam" id="PF19040">
    <property type="entry name" value="SGNH"/>
    <property type="match status" value="1"/>
</dbReference>
<keyword evidence="2" id="KW-0472">Membrane</keyword>
<feature type="transmembrane region" description="Helical" evidence="2">
    <location>
        <begin position="88"/>
        <end position="107"/>
    </location>
</feature>
<dbReference type="OrthoDB" id="3404679at2"/>
<feature type="transmembrane region" description="Helical" evidence="2">
    <location>
        <begin position="151"/>
        <end position="172"/>
    </location>
</feature>
<feature type="transmembrane region" description="Helical" evidence="2">
    <location>
        <begin position="391"/>
        <end position="410"/>
    </location>
</feature>
<name>A0A3R8RDN1_9CORY</name>
<evidence type="ECO:0000313" key="6">
    <source>
        <dbReference type="Proteomes" id="UP000276526"/>
    </source>
</evidence>
<dbReference type="PANTHER" id="PTHR23028">
    <property type="entry name" value="ACETYLTRANSFERASE"/>
    <property type="match status" value="1"/>
</dbReference>
<keyword evidence="5" id="KW-0808">Transferase</keyword>
<dbReference type="GO" id="GO:0016020">
    <property type="term" value="C:membrane"/>
    <property type="evidence" value="ECO:0007669"/>
    <property type="project" value="TreeGrafter"/>
</dbReference>
<proteinExistence type="predicted"/>
<dbReference type="PANTHER" id="PTHR23028:SF53">
    <property type="entry name" value="ACYL_TRANSF_3 DOMAIN-CONTAINING PROTEIN"/>
    <property type="match status" value="1"/>
</dbReference>
<dbReference type="InterPro" id="IPR002656">
    <property type="entry name" value="Acyl_transf_3_dom"/>
</dbReference>
<evidence type="ECO:0000256" key="2">
    <source>
        <dbReference type="SAM" id="Phobius"/>
    </source>
</evidence>
<dbReference type="InterPro" id="IPR043968">
    <property type="entry name" value="SGNH"/>
</dbReference>
<feature type="transmembrane region" description="Helical" evidence="2">
    <location>
        <begin position="49"/>
        <end position="67"/>
    </location>
</feature>
<dbReference type="EMBL" id="PQNK01000010">
    <property type="protein sequence ID" value="RRO86340.1"/>
    <property type="molecule type" value="Genomic_DNA"/>
</dbReference>
<dbReference type="RefSeq" id="WP_010267922.1">
    <property type="nucleotide sequence ID" value="NZ_JAPJOD010000220.1"/>
</dbReference>
<dbReference type="GeneID" id="60809290"/>
<keyword evidence="2" id="KW-1133">Transmembrane helix</keyword>
<evidence type="ECO:0000256" key="1">
    <source>
        <dbReference type="SAM" id="MobiDB-lite"/>
    </source>
</evidence>
<dbReference type="GO" id="GO:0016747">
    <property type="term" value="F:acyltransferase activity, transferring groups other than amino-acyl groups"/>
    <property type="evidence" value="ECO:0007669"/>
    <property type="project" value="InterPro"/>
</dbReference>
<evidence type="ECO:0000259" key="3">
    <source>
        <dbReference type="Pfam" id="PF01757"/>
    </source>
</evidence>
<reference evidence="5 6" key="1">
    <citation type="submission" date="2018-01" db="EMBL/GenBank/DDBJ databases">
        <title>Twenty Corynebacterium bovis Genomes.</title>
        <authorList>
            <person name="Gulvik C.A."/>
        </authorList>
    </citation>
    <scope>NUCLEOTIDE SEQUENCE [LARGE SCALE GENOMIC DNA]</scope>
    <source>
        <strain evidence="5 6">F6900</strain>
    </source>
</reference>
<feature type="compositionally biased region" description="Polar residues" evidence="1">
    <location>
        <begin position="569"/>
        <end position="585"/>
    </location>
</feature>
<gene>
    <name evidence="5" type="ORF">CXF48_06910</name>
</gene>
<feature type="transmembrane region" description="Helical" evidence="2">
    <location>
        <begin position="314"/>
        <end position="332"/>
    </location>
</feature>
<feature type="domain" description="SGNH" evidence="4">
    <location>
        <begin position="485"/>
        <end position="708"/>
    </location>
</feature>
<feature type="region of interest" description="Disordered" evidence="1">
    <location>
        <begin position="1"/>
        <end position="20"/>
    </location>
</feature>
<dbReference type="AlphaFoldDB" id="A0A3R8RDN1"/>
<feature type="transmembrane region" description="Helical" evidence="2">
    <location>
        <begin position="184"/>
        <end position="205"/>
    </location>
</feature>
<keyword evidence="2" id="KW-0812">Transmembrane</keyword>
<organism evidence="5 6">
    <name type="scientific">Corynebacterium bovis</name>
    <dbReference type="NCBI Taxonomy" id="36808"/>
    <lineage>
        <taxon>Bacteria</taxon>
        <taxon>Bacillati</taxon>
        <taxon>Actinomycetota</taxon>
        <taxon>Actinomycetes</taxon>
        <taxon>Mycobacteriales</taxon>
        <taxon>Corynebacteriaceae</taxon>
        <taxon>Corynebacterium</taxon>
    </lineage>
</organism>
<feature type="region of interest" description="Disordered" evidence="1">
    <location>
        <begin position="569"/>
        <end position="589"/>
    </location>
</feature>
<evidence type="ECO:0000313" key="5">
    <source>
        <dbReference type="EMBL" id="RRO86340.1"/>
    </source>
</evidence>
<feature type="compositionally biased region" description="Basic residues" evidence="1">
    <location>
        <begin position="1"/>
        <end position="10"/>
    </location>
</feature>
<sequence length="769" mass="83820">MTASAHRLRRGTGSLRRSTSHRTDIDGLRGFAIMLVVLFHVYVGRVSSGVDVFLLVGGIFFFAPQLRNAVDPRGTTVLQSVIRLLRRLFPALAVVVAATVALGTLVLDEVHWRSLGAEAVASLTYRLNLHLAHRGQSYAAVSDEVSPLQHLWSMSAQMQVYLASLVVIVLLGWCERRFGWRRHVARGVLVGATVLSFVYAAWLHGVNQDDNYFSPVARFWEIGLGGIFGLWLMHVVAPRAVRQVMGVVGLALIVGTGLFLDGARQFPGPWTLVPLCGAMLVVLAGNHWEPTPPPTVATALLESRAFQTLGRISYALYLWHWPILVLLTTAFGRPSFDLTVGFLVIVLSLVLAYVTHRWVEVPLRQGRRPRRSWVVADAAYLRDAWRAQGKATGAAVVVLLAVLVLAFPVVHTTVQTRTSHQLDAESRDAAQYPGARAFLDDAPVPPVKDVVPLISNVENMLPATQADGCFSEFDGTDIVLTHDMNRGDTPCAYGDRSSDRTLYLVGGSHSEHYLPALDIIGRARGVKVVPLLKMGCVLGVDLPRFTGEAYPECARWRADVERYIHDNPPTQGVFMTSTRPTTLQGNGPDLVPEGYREAVRRLTGWGIHTWGVRDTPWLMAGWREQKDGRACVAAGRGPAECGTRQDAALAPVDPAPAAYAGLDITTLDVTDALCRDGVCPAVIGNVLVYRDTQHMTSTFAETLAGELDRRTDGLGTGAGAGVEGDDAARHGDDGRRRPDPGAEIVVAPEEFLEQQRDADSAREDARHAQ</sequence>
<feature type="compositionally biased region" description="Basic and acidic residues" evidence="1">
    <location>
        <begin position="753"/>
        <end position="769"/>
    </location>
</feature>
<feature type="compositionally biased region" description="Basic and acidic residues" evidence="1">
    <location>
        <begin position="726"/>
        <end position="740"/>
    </location>
</feature>
<protein>
    <submittedName>
        <fullName evidence="5">Acyltransferase</fullName>
    </submittedName>
</protein>
<keyword evidence="5" id="KW-0012">Acyltransferase</keyword>
<feature type="transmembrane region" description="Helical" evidence="2">
    <location>
        <begin position="217"/>
        <end position="237"/>
    </location>
</feature>
<dbReference type="GO" id="GO:0009103">
    <property type="term" value="P:lipopolysaccharide biosynthetic process"/>
    <property type="evidence" value="ECO:0007669"/>
    <property type="project" value="TreeGrafter"/>
</dbReference>
<evidence type="ECO:0000259" key="4">
    <source>
        <dbReference type="Pfam" id="PF19040"/>
    </source>
</evidence>
<accession>A0A3R8RDN1</accession>
<dbReference type="InterPro" id="IPR050879">
    <property type="entry name" value="Acyltransferase_3"/>
</dbReference>
<comment type="caution">
    <text evidence="5">The sequence shown here is derived from an EMBL/GenBank/DDBJ whole genome shotgun (WGS) entry which is preliminary data.</text>
</comment>
<feature type="transmembrane region" description="Helical" evidence="2">
    <location>
        <begin position="266"/>
        <end position="285"/>
    </location>
</feature>
<dbReference type="Proteomes" id="UP000276526">
    <property type="component" value="Unassembled WGS sequence"/>
</dbReference>